<evidence type="ECO:0000259" key="3">
    <source>
        <dbReference type="Pfam" id="PF01636"/>
    </source>
</evidence>
<keyword evidence="2" id="KW-0067">ATP-binding</keyword>
<accession>A0A3B0XC35</accession>
<dbReference type="PANTHER" id="PTHR33540">
    <property type="entry name" value="TRNA THREONYLCARBAMOYLADENOSINE BIOSYNTHESIS PROTEIN TSAE"/>
    <property type="match status" value="1"/>
</dbReference>
<evidence type="ECO:0000256" key="1">
    <source>
        <dbReference type="ARBA" id="ARBA00022741"/>
    </source>
</evidence>
<dbReference type="AlphaFoldDB" id="A0A3B0XC35"/>
<dbReference type="GO" id="GO:0005524">
    <property type="term" value="F:ATP binding"/>
    <property type="evidence" value="ECO:0007669"/>
    <property type="project" value="UniProtKB-KW"/>
</dbReference>
<dbReference type="EMBL" id="UOFI01000067">
    <property type="protein sequence ID" value="VAW65321.1"/>
    <property type="molecule type" value="Genomic_DNA"/>
</dbReference>
<name>A0A3B0XC35_9ZZZZ</name>
<protein>
    <submittedName>
        <fullName evidence="4">Phosphotransferase involved in threonylcarbamoyladenosine t(6)A37 formation in tRNA</fullName>
    </submittedName>
</protein>
<dbReference type="PANTHER" id="PTHR33540:SF1">
    <property type="entry name" value="N-ACETYLMURAMATE_N-ACETYLGLUCOSAMINE KINASE"/>
    <property type="match status" value="1"/>
</dbReference>
<organism evidence="4">
    <name type="scientific">hydrothermal vent metagenome</name>
    <dbReference type="NCBI Taxonomy" id="652676"/>
    <lineage>
        <taxon>unclassified sequences</taxon>
        <taxon>metagenomes</taxon>
        <taxon>ecological metagenomes</taxon>
    </lineage>
</organism>
<dbReference type="InterPro" id="IPR011009">
    <property type="entry name" value="Kinase-like_dom_sf"/>
</dbReference>
<dbReference type="GO" id="GO:0016740">
    <property type="term" value="F:transferase activity"/>
    <property type="evidence" value="ECO:0007669"/>
    <property type="project" value="UniProtKB-KW"/>
</dbReference>
<reference evidence="4" key="1">
    <citation type="submission" date="2018-06" db="EMBL/GenBank/DDBJ databases">
        <authorList>
            <person name="Zhirakovskaya E."/>
        </authorList>
    </citation>
    <scope>NUCLEOTIDE SEQUENCE</scope>
</reference>
<feature type="domain" description="Aminoglycoside phosphotransferase" evidence="3">
    <location>
        <begin position="40"/>
        <end position="265"/>
    </location>
</feature>
<dbReference type="Gene3D" id="3.90.1200.10">
    <property type="match status" value="1"/>
</dbReference>
<sequence length="351" mass="39995">MITEKPSARLSTGAIAADPRLEQIQHWIKSDLSIRNSQLEAASADASFRRYFRLLSDSRSWVIMDAPPEKEDCLSFVKVARLIEAVGVQAPHIYSFNEAQGFMQLSDLGSVAFLDELVRSESAEDQQASADILYADAIRALVKMQSIQAELPAYNETLLHTEMALFKDWYLNRHLHLHLDDIQQSVLENAFNVLAESALLQTTVFVHRDYHSRNLMVTDSNNPGVIDFQDAVNGPASYDLVSLIKDCYIAWPRNRQLQWVDQYLELSNVALNRDVFIRQFDLMGLQRHLKAIGIFARLKHRDAKSGYLKDIPRTLAYVVDVCSRYEELDEFLKLLLQLGLRAEPELLAAIQ</sequence>
<keyword evidence="1" id="KW-0547">Nucleotide-binding</keyword>
<evidence type="ECO:0000256" key="2">
    <source>
        <dbReference type="ARBA" id="ARBA00022840"/>
    </source>
</evidence>
<dbReference type="Gene3D" id="3.30.200.20">
    <property type="entry name" value="Phosphorylase Kinase, domain 1"/>
    <property type="match status" value="1"/>
</dbReference>
<dbReference type="SUPFAM" id="SSF56112">
    <property type="entry name" value="Protein kinase-like (PK-like)"/>
    <property type="match status" value="1"/>
</dbReference>
<keyword evidence="4" id="KW-0808">Transferase</keyword>
<gene>
    <name evidence="4" type="ORF">MNBD_GAMMA09-2926</name>
</gene>
<proteinExistence type="predicted"/>
<dbReference type="InterPro" id="IPR002575">
    <property type="entry name" value="Aminoglycoside_PTrfase"/>
</dbReference>
<dbReference type="Pfam" id="PF01636">
    <property type="entry name" value="APH"/>
    <property type="match status" value="1"/>
</dbReference>
<evidence type="ECO:0000313" key="4">
    <source>
        <dbReference type="EMBL" id="VAW65321.1"/>
    </source>
</evidence>